<comment type="similarity">
    <text evidence="2">Belongs to the bacterial solute-binding protein 5 family.</text>
</comment>
<keyword evidence="5" id="KW-0571">Peptide transport</keyword>
<evidence type="ECO:0000259" key="8">
    <source>
        <dbReference type="Pfam" id="PF00496"/>
    </source>
</evidence>
<name>A0A4R3KIY1_9BACI</name>
<dbReference type="AlphaFoldDB" id="A0A4R3KIY1"/>
<dbReference type="GO" id="GO:0015833">
    <property type="term" value="P:peptide transport"/>
    <property type="evidence" value="ECO:0007669"/>
    <property type="project" value="UniProtKB-KW"/>
</dbReference>
<dbReference type="Gene3D" id="3.90.76.10">
    <property type="entry name" value="Dipeptide-binding Protein, Domain 1"/>
    <property type="match status" value="1"/>
</dbReference>
<sequence length="541" mass="60893">MKKANKWLALMIAIIMVASVGLVGCGGGSSTGEKAQPAKEQVLKLNARTEPPSLDPATATDSTSGDILREVMEGLVRLNEKSQVEKGSGVAEDWTISEDGLKYTFKLKKGLKWTNGDPVTAHDFEYAWKRVLDPKTAADYAYQLFYIKNAEEYNAGKAKAEDVGVKATDDYTLEVELKAPTPYFLQLTAFYTLMPVNKKVVEANKNWAAEASTYVSNGPFKLTKWEHDKEVVLEKNPDYWNKDKVKLNKITWAMINDENTEYQLYQNNQFDIAAPPTELTKELIDKGEAKAEPILGNYWYQFNVKKPPFNNKYIRQAFAAAIDREALINNVTKGGQIPAYALVPPNASPDMGADFRKENGDFVKKPADAKALLQKGLQELGLKTLPKVTLLYNTSEGHKKIAEAIQAMWKQNLGVDVELKNQEWKVYLNTLNAGDFQISRMGWLADYMDPMTFIDYFVTNGGNNNTGWGNKEYDALVQQAKSTGDQKVRMDAMLKAEKILMDEMPIAPIYYYTRVYMQKDNVKGVVRHADGTTEYAWAYIE</sequence>
<dbReference type="GO" id="GO:0030288">
    <property type="term" value="C:outer membrane-bounded periplasmic space"/>
    <property type="evidence" value="ECO:0007669"/>
    <property type="project" value="UniProtKB-ARBA"/>
</dbReference>
<evidence type="ECO:0000313" key="10">
    <source>
        <dbReference type="Proteomes" id="UP000295788"/>
    </source>
</evidence>
<dbReference type="Gene3D" id="3.10.105.10">
    <property type="entry name" value="Dipeptide-binding Protein, Domain 3"/>
    <property type="match status" value="1"/>
</dbReference>
<dbReference type="PANTHER" id="PTHR30290">
    <property type="entry name" value="PERIPLASMIC BINDING COMPONENT OF ABC TRANSPORTER"/>
    <property type="match status" value="1"/>
</dbReference>
<evidence type="ECO:0000256" key="5">
    <source>
        <dbReference type="ARBA" id="ARBA00022856"/>
    </source>
</evidence>
<dbReference type="OrthoDB" id="9801912at2"/>
<gene>
    <name evidence="9" type="ORF">EDD72_104128</name>
</gene>
<dbReference type="InterPro" id="IPR000914">
    <property type="entry name" value="SBP_5_dom"/>
</dbReference>
<evidence type="ECO:0000256" key="2">
    <source>
        <dbReference type="ARBA" id="ARBA00005695"/>
    </source>
</evidence>
<dbReference type="FunFam" id="3.90.76.10:FF:000001">
    <property type="entry name" value="Oligopeptide ABC transporter substrate-binding protein"/>
    <property type="match status" value="1"/>
</dbReference>
<evidence type="ECO:0000256" key="1">
    <source>
        <dbReference type="ARBA" id="ARBA00004193"/>
    </source>
</evidence>
<dbReference type="Pfam" id="PF00496">
    <property type="entry name" value="SBP_bac_5"/>
    <property type="match status" value="1"/>
</dbReference>
<dbReference type="GO" id="GO:0043190">
    <property type="term" value="C:ATP-binding cassette (ABC) transporter complex"/>
    <property type="evidence" value="ECO:0007669"/>
    <property type="project" value="InterPro"/>
</dbReference>
<dbReference type="InterPro" id="IPR039424">
    <property type="entry name" value="SBP_5"/>
</dbReference>
<keyword evidence="10" id="KW-1185">Reference proteome</keyword>
<dbReference type="GO" id="GO:1904680">
    <property type="term" value="F:peptide transmembrane transporter activity"/>
    <property type="evidence" value="ECO:0007669"/>
    <property type="project" value="TreeGrafter"/>
</dbReference>
<evidence type="ECO:0000256" key="3">
    <source>
        <dbReference type="ARBA" id="ARBA00022448"/>
    </source>
</evidence>
<evidence type="ECO:0000256" key="4">
    <source>
        <dbReference type="ARBA" id="ARBA00022729"/>
    </source>
</evidence>
<comment type="caution">
    <text evidence="9">The sequence shown here is derived from an EMBL/GenBank/DDBJ whole genome shotgun (WGS) entry which is preliminary data.</text>
</comment>
<dbReference type="PIRSF" id="PIRSF002741">
    <property type="entry name" value="MppA"/>
    <property type="match status" value="1"/>
</dbReference>
<dbReference type="Proteomes" id="UP000295788">
    <property type="component" value="Unassembled WGS sequence"/>
</dbReference>
<keyword evidence="5" id="KW-0653">Protein transport</keyword>
<dbReference type="FunFam" id="3.10.105.10:FF:000001">
    <property type="entry name" value="Oligopeptide ABC transporter, oligopeptide-binding protein"/>
    <property type="match status" value="1"/>
</dbReference>
<comment type="subcellular location">
    <subcellularLocation>
        <location evidence="1">Cell membrane</location>
        <topology evidence="1">Lipid-anchor</topology>
    </subcellularLocation>
</comment>
<keyword evidence="4" id="KW-0732">Signal</keyword>
<dbReference type="PANTHER" id="PTHR30290:SF79">
    <property type="entry name" value="DIPEPTIDE-BINDING PROTEIN DPPE"/>
    <property type="match status" value="1"/>
</dbReference>
<dbReference type="CDD" id="cd08504">
    <property type="entry name" value="PBP2_OppA"/>
    <property type="match status" value="1"/>
</dbReference>
<feature type="domain" description="Solute-binding protein family 5" evidence="8">
    <location>
        <begin position="89"/>
        <end position="465"/>
    </location>
</feature>
<evidence type="ECO:0000256" key="6">
    <source>
        <dbReference type="ARBA" id="ARBA00023139"/>
    </source>
</evidence>
<dbReference type="RefSeq" id="WP_132767514.1">
    <property type="nucleotide sequence ID" value="NZ_SMAB01000004.1"/>
</dbReference>
<proteinExistence type="inferred from homology"/>
<keyword evidence="3" id="KW-0813">Transport</keyword>
<keyword evidence="7" id="KW-0449">Lipoprotein</keyword>
<accession>A0A4R3KIY1</accession>
<dbReference type="EMBL" id="SMAB01000004">
    <property type="protein sequence ID" value="TCS83573.1"/>
    <property type="molecule type" value="Genomic_DNA"/>
</dbReference>
<evidence type="ECO:0000313" key="9">
    <source>
        <dbReference type="EMBL" id="TCS83573.1"/>
    </source>
</evidence>
<dbReference type="Gene3D" id="3.40.190.10">
    <property type="entry name" value="Periplasmic binding protein-like II"/>
    <property type="match status" value="1"/>
</dbReference>
<dbReference type="SUPFAM" id="SSF53850">
    <property type="entry name" value="Periplasmic binding protein-like II"/>
    <property type="match status" value="1"/>
</dbReference>
<evidence type="ECO:0000256" key="7">
    <source>
        <dbReference type="ARBA" id="ARBA00023288"/>
    </source>
</evidence>
<keyword evidence="6" id="KW-0564">Palmitate</keyword>
<dbReference type="PROSITE" id="PS51257">
    <property type="entry name" value="PROKAR_LIPOPROTEIN"/>
    <property type="match status" value="1"/>
</dbReference>
<protein>
    <submittedName>
        <fullName evidence="9">Oligopeptide transport system substrate-binding protein</fullName>
    </submittedName>
</protein>
<dbReference type="InterPro" id="IPR030678">
    <property type="entry name" value="Peptide/Ni-bd"/>
</dbReference>
<reference evidence="9 10" key="1">
    <citation type="submission" date="2019-03" db="EMBL/GenBank/DDBJ databases">
        <title>Genomic Encyclopedia of Type Strains, Phase IV (KMG-IV): sequencing the most valuable type-strain genomes for metagenomic binning, comparative biology and taxonomic classification.</title>
        <authorList>
            <person name="Goeker M."/>
        </authorList>
    </citation>
    <scope>NUCLEOTIDE SEQUENCE [LARGE SCALE GENOMIC DNA]</scope>
    <source>
        <strain evidence="9 10">DSM 23802</strain>
    </source>
</reference>
<organism evidence="9 10">
    <name type="scientific">Tepidibacillus fermentans</name>
    <dbReference type="NCBI Taxonomy" id="1281767"/>
    <lineage>
        <taxon>Bacteria</taxon>
        <taxon>Bacillati</taxon>
        <taxon>Bacillota</taxon>
        <taxon>Bacilli</taxon>
        <taxon>Bacillales</taxon>
        <taxon>Bacillaceae</taxon>
        <taxon>Tepidibacillus</taxon>
    </lineage>
</organism>